<dbReference type="InterPro" id="IPR013108">
    <property type="entry name" value="Amidohydro_3"/>
</dbReference>
<dbReference type="EMBL" id="CP139368">
    <property type="protein sequence ID" value="WPR89508.1"/>
    <property type="molecule type" value="Genomic_DNA"/>
</dbReference>
<evidence type="ECO:0000313" key="3">
    <source>
        <dbReference type="Proteomes" id="UP001323798"/>
    </source>
</evidence>
<dbReference type="PANTHER" id="PTHR22642">
    <property type="entry name" value="IMIDAZOLONEPROPIONASE"/>
    <property type="match status" value="1"/>
</dbReference>
<dbReference type="Gene3D" id="3.10.310.70">
    <property type="match status" value="1"/>
</dbReference>
<dbReference type="InterPro" id="IPR033932">
    <property type="entry name" value="YtcJ-like"/>
</dbReference>
<dbReference type="InterPro" id="IPR032466">
    <property type="entry name" value="Metal_Hydrolase"/>
</dbReference>
<dbReference type="SUPFAM" id="SSF51338">
    <property type="entry name" value="Composite domain of metallo-dependent hydrolases"/>
    <property type="match status" value="1"/>
</dbReference>
<dbReference type="CDD" id="cd01300">
    <property type="entry name" value="YtcJ_like"/>
    <property type="match status" value="1"/>
</dbReference>
<proteinExistence type="predicted"/>
<accession>A0ABZ0SNW4</accession>
<dbReference type="InterPro" id="IPR011059">
    <property type="entry name" value="Metal-dep_hydrolase_composite"/>
</dbReference>
<dbReference type="Pfam" id="PF07969">
    <property type="entry name" value="Amidohydro_3"/>
    <property type="match status" value="1"/>
</dbReference>
<dbReference type="Proteomes" id="UP001323798">
    <property type="component" value="Chromosome"/>
</dbReference>
<evidence type="ECO:0000313" key="2">
    <source>
        <dbReference type="EMBL" id="WPR89508.1"/>
    </source>
</evidence>
<protein>
    <submittedName>
        <fullName evidence="2">Amidohydrolase</fullName>
        <ecNumber evidence="2">3.5.-.-</ecNumber>
    </submittedName>
</protein>
<dbReference type="PANTHER" id="PTHR22642:SF20">
    <property type="entry name" value="AMIDOHYDROLASE 3 DOMAIN-CONTAINING PROTEIN"/>
    <property type="match status" value="1"/>
</dbReference>
<reference evidence="2 3" key="1">
    <citation type="submission" date="2023-11" db="EMBL/GenBank/DDBJ databases">
        <title>Genome sequence of Microbacterium rhizosphaerae KACC 19337.</title>
        <authorList>
            <person name="Choi H."/>
            <person name="Kim S."/>
            <person name="Kim Y."/>
            <person name="Kwon S.-W."/>
            <person name="Heo J."/>
        </authorList>
    </citation>
    <scope>NUCLEOTIDE SEQUENCE [LARGE SCALE GENOMIC DNA]</scope>
    <source>
        <strain evidence="2 3">KACC 19337</strain>
    </source>
</reference>
<dbReference type="Gene3D" id="3.20.20.140">
    <property type="entry name" value="Metal-dependent hydrolases"/>
    <property type="match status" value="1"/>
</dbReference>
<organism evidence="2 3">
    <name type="scientific">Microbacterium rhizosphaerae</name>
    <dbReference type="NCBI Taxonomy" id="1678237"/>
    <lineage>
        <taxon>Bacteria</taxon>
        <taxon>Bacillati</taxon>
        <taxon>Actinomycetota</taxon>
        <taxon>Actinomycetes</taxon>
        <taxon>Micrococcales</taxon>
        <taxon>Microbacteriaceae</taxon>
        <taxon>Microbacterium</taxon>
    </lineage>
</organism>
<name>A0ABZ0SNW4_9MICO</name>
<keyword evidence="3" id="KW-1185">Reference proteome</keyword>
<dbReference type="RefSeq" id="WP_320942222.1">
    <property type="nucleotide sequence ID" value="NZ_BAABEU010000003.1"/>
</dbReference>
<evidence type="ECO:0000259" key="1">
    <source>
        <dbReference type="Pfam" id="PF07969"/>
    </source>
</evidence>
<dbReference type="SUPFAM" id="SSF51556">
    <property type="entry name" value="Metallo-dependent hydrolases"/>
    <property type="match status" value="1"/>
</dbReference>
<dbReference type="GO" id="GO:0016787">
    <property type="term" value="F:hydrolase activity"/>
    <property type="evidence" value="ECO:0007669"/>
    <property type="project" value="UniProtKB-KW"/>
</dbReference>
<feature type="domain" description="Amidohydrolase 3" evidence="1">
    <location>
        <begin position="47"/>
        <end position="536"/>
    </location>
</feature>
<gene>
    <name evidence="2" type="ORF">SM116_17395</name>
</gene>
<dbReference type="EC" id="3.5.-.-" evidence="2"/>
<dbReference type="Gene3D" id="2.30.40.10">
    <property type="entry name" value="Urease, subunit C, domain 1"/>
    <property type="match status" value="1"/>
</dbReference>
<sequence length="543" mass="57153">MSTLIHYRGGAIFTSDTQPWAESIVVEDGRIAYVGDTATADALPVDEVVELDGAVMLPGIVDAHTHLVGMGESLTQIDLQDAEDLADIQGRLRDAAASAPGTERMIGRSWLFSALDGRPPHRDMIDAVVSDRPVYLNANDSHSAWVNSAALAELGIDDDTPDPLGGTIERDAAGHATGMLRETAALGLMRDRLDELVSDAAREDALRAAFDRYLAAGVTAAVDMALGEPELRALVAVQTSRGGSLPMRVAAHWVVDRTGTPEGDLAGVARAIELAAEHAGPWLRVTGIKLFVDGVIDSCTAAMRAPFADGSHPEALWDLPSLSAVVTAADAAGLQVAMHAIGDAASALALDALDAAVAANGPRADRRHRIEHLETVDAATPTRLARLGVIASVQPVHSDPAIQENWRAMLGDARVERGFPWGELADAGATLALGTDAPTAPYDPLANLYIAATRKSAFDRSLPPNIPRHAMAIADAVRRATRDAAYAARWDGELGVLRRGAAADFFVIDVDPFRDGADVLLDSAVRFTVLAGEVVHSAAALRA</sequence>
<keyword evidence="2" id="KW-0378">Hydrolase</keyword>